<organism evidence="1 2">
    <name type="scientific">Saccharomonospora xinjiangensis XJ-54</name>
    <dbReference type="NCBI Taxonomy" id="882086"/>
    <lineage>
        <taxon>Bacteria</taxon>
        <taxon>Bacillati</taxon>
        <taxon>Actinomycetota</taxon>
        <taxon>Actinomycetes</taxon>
        <taxon>Pseudonocardiales</taxon>
        <taxon>Pseudonocardiaceae</taxon>
        <taxon>Saccharomonospora</taxon>
    </lineage>
</organism>
<dbReference type="AlphaFoldDB" id="I0UWP4"/>
<feature type="non-terminal residue" evidence="1">
    <location>
        <position position="1"/>
    </location>
</feature>
<dbReference type="EMBL" id="JH636049">
    <property type="protein sequence ID" value="EID52297.1"/>
    <property type="molecule type" value="Genomic_DNA"/>
</dbReference>
<name>I0UWP4_9PSEU</name>
<dbReference type="STRING" id="882086.SacxiDRAFT_0008"/>
<evidence type="ECO:0000313" key="1">
    <source>
        <dbReference type="EMBL" id="EID52297.1"/>
    </source>
</evidence>
<accession>I0UWP4</accession>
<protein>
    <submittedName>
        <fullName evidence="1">Uncharacterized protein</fullName>
    </submittedName>
</protein>
<reference evidence="1 2" key="1">
    <citation type="submission" date="2012-01" db="EMBL/GenBank/DDBJ databases">
        <title>Improved High-Quality Draft sequence of Saccharomonospora xinjiangensis XJ-54.</title>
        <authorList>
            <consortium name="US DOE Joint Genome Institute"/>
            <person name="Lucas S."/>
            <person name="Han J."/>
            <person name="Lapidus A."/>
            <person name="Cheng J.-F."/>
            <person name="Goodwin L."/>
            <person name="Pitluck S."/>
            <person name="Peters L."/>
            <person name="Mikhailova N."/>
            <person name="Teshima H."/>
            <person name="Detter J.C."/>
            <person name="Han C."/>
            <person name="Tapia R."/>
            <person name="Land M."/>
            <person name="Hauser L."/>
            <person name="Kyrpides N."/>
            <person name="Ivanova N."/>
            <person name="Pagani I."/>
            <person name="Brambilla E.-M."/>
            <person name="Klenk H.-P."/>
            <person name="Woyke T."/>
        </authorList>
    </citation>
    <scope>NUCLEOTIDE SEQUENCE [LARGE SCALE GENOMIC DNA]</scope>
    <source>
        <strain evidence="1 2">XJ-54</strain>
    </source>
</reference>
<proteinExistence type="predicted"/>
<keyword evidence="2" id="KW-1185">Reference proteome</keyword>
<sequence length="55" mass="5575">PAIPATSAVPVTPATSSAPVRGRVRAVVDRLSDTEVDRMLTLLSGLATDAKGDTA</sequence>
<evidence type="ECO:0000313" key="2">
    <source>
        <dbReference type="Proteomes" id="UP000004691"/>
    </source>
</evidence>
<dbReference type="HOGENOM" id="CLU_3037326_0_0_11"/>
<dbReference type="Proteomes" id="UP000004691">
    <property type="component" value="Unassembled WGS sequence"/>
</dbReference>
<gene>
    <name evidence="1" type="ORF">SacxiDRAFT_0008</name>
</gene>